<comment type="caution">
    <text evidence="7">The sequence shown here is derived from an EMBL/GenBank/DDBJ whole genome shotgun (WGS) entry which is preliminary data.</text>
</comment>
<dbReference type="Gene3D" id="3.80.10.10">
    <property type="entry name" value="Ribonuclease Inhibitor"/>
    <property type="match status" value="1"/>
</dbReference>
<sequence>MNWKHYRDNTLKAAMLLLTVGMLIGHSSDSGPSSIEAKSCSDAGENGYCLQGLDTASVMADLQGVEVIEGSLFISETGMSDLTGLESLTEIGGDLIIYEDAELTSLRGLENLQRIGGMLTIYNAVSLVDLNGLDAVEIVQDGIEMEANAAMVSLNGLNSLTSLPGGIIVSGQYLFSSLEALSNVTGSMTKLVIIDAPVTSLQPLMGVNAITEEINIDSTQLIDLSGLEQLEPFTGELVVRGNADSLGNLEGDPSPLASIAQLHIGDSLVTLNITKEFEKAEWPDFSKLTSIEEDLFLPVLSFSDLEDAFPLLTSVGGSLGLSKSPTIDVELDCERQTLSDVDVGFDSLESVGNELSLETNCSVAVDGFERLQSVGDELWINGRITAIPEFPALQSLGGLIVNAPVKALFSLDDVELVTTSYAEPPSVSLSYTEVRELPALRLPAEMRSIQIVGNEQLIDVDTLQVAELSLRHELIVKFNNSLQSIAGLGSIRSSELIDIWGNPNISDLSSLQGIESAIVINIKDNDTLPSLAVFDDIEHLYSLRVEGNAELSTFGFDKLTVVDEEFRVISNPRICQPQMEFLVDNQIAVGGEVEIEDNQEFCVDD</sequence>
<gene>
    <name evidence="7" type="ORF">EZV61_18590</name>
</gene>
<dbReference type="PANTHER" id="PTHR31018:SF3">
    <property type="entry name" value="RECEPTOR PROTEIN-TYROSINE KINASE"/>
    <property type="match status" value="1"/>
</dbReference>
<dbReference type="InterPro" id="IPR051648">
    <property type="entry name" value="CWI-Assembly_Regulator"/>
</dbReference>
<dbReference type="Proteomes" id="UP000292554">
    <property type="component" value="Unassembled WGS sequence"/>
</dbReference>
<dbReference type="SUPFAM" id="SSF52058">
    <property type="entry name" value="L domain-like"/>
    <property type="match status" value="2"/>
</dbReference>
<name>A0ABY2AFT0_9GAMM</name>
<evidence type="ECO:0000256" key="5">
    <source>
        <dbReference type="ARBA" id="ARBA00023180"/>
    </source>
</evidence>
<keyword evidence="8" id="KW-1185">Reference proteome</keyword>
<keyword evidence="3" id="KW-0964">Secreted</keyword>
<dbReference type="RefSeq" id="WP_131417516.1">
    <property type="nucleotide sequence ID" value="NZ_SJXE01000015.1"/>
</dbReference>
<keyword evidence="4" id="KW-0732">Signal</keyword>
<comment type="subcellular location">
    <subcellularLocation>
        <location evidence="1">Secreted</location>
        <location evidence="1">Cell wall</location>
    </subcellularLocation>
</comment>
<dbReference type="Gene3D" id="3.80.20.20">
    <property type="entry name" value="Receptor L-domain"/>
    <property type="match status" value="1"/>
</dbReference>
<protein>
    <recommendedName>
        <fullName evidence="6">Receptor L-domain domain-containing protein</fullName>
    </recommendedName>
</protein>
<dbReference type="InterPro" id="IPR036941">
    <property type="entry name" value="Rcpt_L-dom_sf"/>
</dbReference>
<dbReference type="InterPro" id="IPR032675">
    <property type="entry name" value="LRR_dom_sf"/>
</dbReference>
<evidence type="ECO:0000256" key="2">
    <source>
        <dbReference type="ARBA" id="ARBA00022512"/>
    </source>
</evidence>
<evidence type="ECO:0000256" key="3">
    <source>
        <dbReference type="ARBA" id="ARBA00022525"/>
    </source>
</evidence>
<dbReference type="InterPro" id="IPR000494">
    <property type="entry name" value="Rcpt_L-dom"/>
</dbReference>
<dbReference type="Pfam" id="PF01030">
    <property type="entry name" value="Recep_L_domain"/>
    <property type="match status" value="1"/>
</dbReference>
<evidence type="ECO:0000313" key="8">
    <source>
        <dbReference type="Proteomes" id="UP000292554"/>
    </source>
</evidence>
<feature type="domain" description="Receptor L-domain" evidence="6">
    <location>
        <begin position="66"/>
        <end position="127"/>
    </location>
</feature>
<proteinExistence type="predicted"/>
<organism evidence="7 8">
    <name type="scientific">Corallincola luteus</name>
    <dbReference type="NCBI Taxonomy" id="1775177"/>
    <lineage>
        <taxon>Bacteria</taxon>
        <taxon>Pseudomonadati</taxon>
        <taxon>Pseudomonadota</taxon>
        <taxon>Gammaproteobacteria</taxon>
        <taxon>Alteromonadales</taxon>
        <taxon>Psychromonadaceae</taxon>
        <taxon>Corallincola</taxon>
    </lineage>
</organism>
<keyword evidence="5" id="KW-0325">Glycoprotein</keyword>
<evidence type="ECO:0000256" key="1">
    <source>
        <dbReference type="ARBA" id="ARBA00004191"/>
    </source>
</evidence>
<dbReference type="EMBL" id="SJXE01000015">
    <property type="protein sequence ID" value="TCI01286.1"/>
    <property type="molecule type" value="Genomic_DNA"/>
</dbReference>
<dbReference type="PANTHER" id="PTHR31018">
    <property type="entry name" value="SPORULATION-SPECIFIC PROTEIN-RELATED"/>
    <property type="match status" value="1"/>
</dbReference>
<accession>A0ABY2AFT0</accession>
<evidence type="ECO:0000259" key="6">
    <source>
        <dbReference type="Pfam" id="PF01030"/>
    </source>
</evidence>
<evidence type="ECO:0000313" key="7">
    <source>
        <dbReference type="EMBL" id="TCI01286.1"/>
    </source>
</evidence>
<reference evidence="7 8" key="1">
    <citation type="submission" date="2019-02" db="EMBL/GenBank/DDBJ databases">
        <title>Corallincola luteus sp. nov., a marine bacterium isolated from surface sediment of Bohai Sea in China.</title>
        <authorList>
            <person name="Ren Q."/>
        </authorList>
    </citation>
    <scope>NUCLEOTIDE SEQUENCE [LARGE SCALE GENOMIC DNA]</scope>
    <source>
        <strain evidence="7 8">DASS28</strain>
    </source>
</reference>
<keyword evidence="2" id="KW-0134">Cell wall</keyword>
<evidence type="ECO:0000256" key="4">
    <source>
        <dbReference type="ARBA" id="ARBA00022729"/>
    </source>
</evidence>